<dbReference type="InterPro" id="IPR007111">
    <property type="entry name" value="NACHT_NTPase"/>
</dbReference>
<evidence type="ECO:0000259" key="1">
    <source>
        <dbReference type="PROSITE" id="PS50837"/>
    </source>
</evidence>
<protein>
    <submittedName>
        <fullName evidence="2">Predicted NTPase (NACHT family)</fullName>
    </submittedName>
</protein>
<name>A0A379LLF3_9GAMM</name>
<dbReference type="RefSeq" id="WP_028859366.1">
    <property type="nucleotide sequence ID" value="NZ_CAJHAQ010000001.1"/>
</dbReference>
<keyword evidence="3" id="KW-1185">Reference proteome</keyword>
<dbReference type="Gene3D" id="3.40.50.300">
    <property type="entry name" value="P-loop containing nucleotide triphosphate hydrolases"/>
    <property type="match status" value="1"/>
</dbReference>
<organism evidence="2 3">
    <name type="scientific">Psychrobacter phenylpyruvicus</name>
    <dbReference type="NCBI Taxonomy" id="29432"/>
    <lineage>
        <taxon>Bacteria</taxon>
        <taxon>Pseudomonadati</taxon>
        <taxon>Pseudomonadota</taxon>
        <taxon>Gammaproteobacteria</taxon>
        <taxon>Moraxellales</taxon>
        <taxon>Moraxellaceae</taxon>
        <taxon>Psychrobacter</taxon>
    </lineage>
</organism>
<dbReference type="EMBL" id="UGVC01000001">
    <property type="protein sequence ID" value="SUD91416.1"/>
    <property type="molecule type" value="Genomic_DNA"/>
</dbReference>
<dbReference type="AlphaFoldDB" id="A0A379LLF3"/>
<sequence>MDIKKLCENPECGHIEYKSEWYWDLNQSTDENTDKTKLWGEFIKDILALINSNIKSFGKTRYMIIGFNEKLKQFSNFNLNETNFNILKNKIRSKIDNFISDSEDIDYSIDYEIVDSINIVVFKIEQPYKLHCLTKNIQTKTSDYKQNVILYRGNDGNTTGSDDNVGVMHPRDIRKLESKIKDKYGSKFVSIQNRRTKTISKTIYSYLEKNNIEKLSEGFPKKAKKNGKGYFELYELEKKLDGTKSYFAYISDENIKSSIENLHNSFLKLGNRNNTIHLLVDKPKKTSPEQRLVYIKRTYEQLFSAKINIDFIEDFGKKYLYEEYLKPLAFEQNFPNTENFIESFSSRTDENHESIFATDIIKEWYLEENSPLIVLTGPGGVGKTTVVRNFLNTQLKALRGNSDHYVLFLDSSSLLEQLKSDRISSIYDLYKAEISDSEHFTEELFKLSIDNGSFIIILDGLDEIISGVNIKFQLQDFLNNIFVDYCFNLAKTKIIITCRDYIWEESINLISEDFNIEKLDIKPFNYTQTTNFFEICFKNDIKSQKKSLDMVKTLISKSNETYYSPFMLDTVSDLVRSGVVKSDINKIFDIDNSDADNLCLLKNNILDYLVYAVCKREVKKINVDLIKQIKILCKISEISNPIDKTSFTYIVRDIIDNADDSTVNSLLTHAFIRYSSNRSIVIRYDFLKDFFLRVSIAQHFSNEYHIESNILSSLVSKVSYLNNFSIEIGNRLSKSSAEDLLFYILQVIEQIHEQIELTEDEQLIKNHQLYISNLFILYLGILKAKNCLTNSHDLNQALNDVFSDAENHLNRLYLCNIRDIKNNPKLLFNFSDLTIDNCYIDNYHGFTECKFNDNTLFKTGSISIESINSYKSDLKPENISHQIIKLGKTAEFLDNIKDSLKENTSNKSDALKKFIKLFIKNGRFMPKKVVEVRNKKGGVAVDKMLAIGVITINKNSKLNQDEYIIDPKVADVLYKFWDSGFTSPQIREIVESM</sequence>
<dbReference type="Pfam" id="PF05729">
    <property type="entry name" value="NACHT"/>
    <property type="match status" value="1"/>
</dbReference>
<feature type="domain" description="NACHT" evidence="1">
    <location>
        <begin position="371"/>
        <end position="499"/>
    </location>
</feature>
<reference evidence="2 3" key="1">
    <citation type="submission" date="2018-06" db="EMBL/GenBank/DDBJ databases">
        <authorList>
            <consortium name="Pathogen Informatics"/>
            <person name="Doyle S."/>
        </authorList>
    </citation>
    <scope>NUCLEOTIDE SEQUENCE [LARGE SCALE GENOMIC DNA]</scope>
    <source>
        <strain evidence="2 3">NCTC10526</strain>
    </source>
</reference>
<dbReference type="Proteomes" id="UP000254123">
    <property type="component" value="Unassembled WGS sequence"/>
</dbReference>
<gene>
    <name evidence="2" type="ORF">NCTC10526_01779</name>
</gene>
<evidence type="ECO:0000313" key="3">
    <source>
        <dbReference type="Proteomes" id="UP000254123"/>
    </source>
</evidence>
<proteinExistence type="predicted"/>
<evidence type="ECO:0000313" key="2">
    <source>
        <dbReference type="EMBL" id="SUD91416.1"/>
    </source>
</evidence>
<accession>A0A379LLF3</accession>
<dbReference type="Gene3D" id="3.30.950.30">
    <property type="entry name" value="Schlafen, AAA domain"/>
    <property type="match status" value="1"/>
</dbReference>
<dbReference type="PROSITE" id="PS50837">
    <property type="entry name" value="NACHT"/>
    <property type="match status" value="1"/>
</dbReference>
<dbReference type="InterPro" id="IPR027417">
    <property type="entry name" value="P-loop_NTPase"/>
</dbReference>
<dbReference type="InterPro" id="IPR038461">
    <property type="entry name" value="Schlafen_AlbA_2_dom_sf"/>
</dbReference>
<dbReference type="SUPFAM" id="SSF52540">
    <property type="entry name" value="P-loop containing nucleoside triphosphate hydrolases"/>
    <property type="match status" value="1"/>
</dbReference>